<dbReference type="EMBL" id="CP018171">
    <property type="protein sequence ID" value="APH71083.1"/>
    <property type="molecule type" value="Genomic_DNA"/>
</dbReference>
<dbReference type="RefSeq" id="WP_072602489.1">
    <property type="nucleotide sequence ID" value="NZ_CP018171.1"/>
</dbReference>
<accession>A0A1L3SNV2</accession>
<dbReference type="InterPro" id="IPR029442">
    <property type="entry name" value="GyrI-like"/>
</dbReference>
<evidence type="ECO:0000313" key="2">
    <source>
        <dbReference type="EMBL" id="APH71083.1"/>
    </source>
</evidence>
<dbReference type="AlphaFoldDB" id="A0A1L3SNV2"/>
<dbReference type="Pfam" id="PF06445">
    <property type="entry name" value="GyrI-like"/>
    <property type="match status" value="1"/>
</dbReference>
<proteinExistence type="predicted"/>
<evidence type="ECO:0000259" key="1">
    <source>
        <dbReference type="SMART" id="SM00871"/>
    </source>
</evidence>
<dbReference type="OrthoDB" id="9816011at2"/>
<sequence>MLTLPSIVERPAVPFLALRRNVALPFDDEIPEIMDELFSALRACHASPAGPVFFKHNIVDMPALEMDFGVPVDSPPPAAGPLEAGILPAGRYAEITYLGAYDDLVTVNGVLIAWALRAGLVFDSVRKSDGEHFASRLEIYHNGLEEEADPSNWKTTVSIKLKD</sequence>
<protein>
    <recommendedName>
        <fullName evidence="1">AraC effector-binding domain-containing protein</fullName>
    </recommendedName>
</protein>
<reference evidence="3" key="1">
    <citation type="submission" date="2016-11" db="EMBL/GenBank/DDBJ databases">
        <title>Mesorhizobium oceanicum sp. nov., isolated from deep seawater in South China Sea.</title>
        <authorList>
            <person name="Fu G.-Y."/>
        </authorList>
    </citation>
    <scope>NUCLEOTIDE SEQUENCE [LARGE SCALE GENOMIC DNA]</scope>
    <source>
        <strain evidence="3">B7</strain>
    </source>
</reference>
<name>A0A1L3SNV2_9HYPH</name>
<dbReference type="SUPFAM" id="SSF55136">
    <property type="entry name" value="Probable bacterial effector-binding domain"/>
    <property type="match status" value="1"/>
</dbReference>
<dbReference type="Gene3D" id="3.20.80.10">
    <property type="entry name" value="Regulatory factor, effector binding domain"/>
    <property type="match status" value="1"/>
</dbReference>
<gene>
    <name evidence="2" type="ORF">BSQ44_06645</name>
</gene>
<feature type="domain" description="AraC effector-binding" evidence="1">
    <location>
        <begin position="3"/>
        <end position="162"/>
    </location>
</feature>
<dbReference type="InterPro" id="IPR011256">
    <property type="entry name" value="Reg_factor_effector_dom_sf"/>
</dbReference>
<dbReference type="KEGG" id="meso:BSQ44_06645"/>
<keyword evidence="3" id="KW-1185">Reference proteome</keyword>
<organism evidence="2 3">
    <name type="scientific">Aquibium oceanicum</name>
    <dbReference type="NCBI Taxonomy" id="1670800"/>
    <lineage>
        <taxon>Bacteria</taxon>
        <taxon>Pseudomonadati</taxon>
        <taxon>Pseudomonadota</taxon>
        <taxon>Alphaproteobacteria</taxon>
        <taxon>Hyphomicrobiales</taxon>
        <taxon>Phyllobacteriaceae</taxon>
        <taxon>Aquibium</taxon>
    </lineage>
</organism>
<dbReference type="STRING" id="1670800.BSQ44_06645"/>
<dbReference type="SMART" id="SM00871">
    <property type="entry name" value="AraC_E_bind"/>
    <property type="match status" value="1"/>
</dbReference>
<dbReference type="InterPro" id="IPR010499">
    <property type="entry name" value="AraC_E-bd"/>
</dbReference>
<dbReference type="Proteomes" id="UP000182840">
    <property type="component" value="Chromosome"/>
</dbReference>
<evidence type="ECO:0000313" key="3">
    <source>
        <dbReference type="Proteomes" id="UP000182840"/>
    </source>
</evidence>